<gene>
    <name evidence="1" type="ORF">ACJMK2_008963</name>
</gene>
<evidence type="ECO:0000313" key="2">
    <source>
        <dbReference type="Proteomes" id="UP001634394"/>
    </source>
</evidence>
<organism evidence="1 2">
    <name type="scientific">Sinanodonta woodiana</name>
    <name type="common">Chinese pond mussel</name>
    <name type="synonym">Anodonta woodiana</name>
    <dbReference type="NCBI Taxonomy" id="1069815"/>
    <lineage>
        <taxon>Eukaryota</taxon>
        <taxon>Metazoa</taxon>
        <taxon>Spiralia</taxon>
        <taxon>Lophotrochozoa</taxon>
        <taxon>Mollusca</taxon>
        <taxon>Bivalvia</taxon>
        <taxon>Autobranchia</taxon>
        <taxon>Heteroconchia</taxon>
        <taxon>Palaeoheterodonta</taxon>
        <taxon>Unionida</taxon>
        <taxon>Unionoidea</taxon>
        <taxon>Unionidae</taxon>
        <taxon>Unioninae</taxon>
        <taxon>Sinanodonta</taxon>
    </lineage>
</organism>
<dbReference type="EMBL" id="JBJQND010000012">
    <property type="protein sequence ID" value="KAL3858702.1"/>
    <property type="molecule type" value="Genomic_DNA"/>
</dbReference>
<sequence>MKHPEAFKLLSDSVPTMNNIDEVLTYFEHTYIRGRRIRDRGEHYRPVLLPAETWNQMLAIADDAARTNSICDGWHYSLQSLLQCTHTTMWRLLDCLHMDCTKKTTFLHAVVLANHPAENRYRILHERVQRAVKTYGQTDVLTYLRAIAHLSFS</sequence>
<accession>A0ABD3VAU4</accession>
<name>A0ABD3VAU4_SINWO</name>
<evidence type="ECO:0000313" key="1">
    <source>
        <dbReference type="EMBL" id="KAL3858702.1"/>
    </source>
</evidence>
<proteinExistence type="predicted"/>
<dbReference type="AlphaFoldDB" id="A0ABD3VAU4"/>
<comment type="caution">
    <text evidence="1">The sequence shown here is derived from an EMBL/GenBank/DDBJ whole genome shotgun (WGS) entry which is preliminary data.</text>
</comment>
<keyword evidence="2" id="KW-1185">Reference proteome</keyword>
<protein>
    <submittedName>
        <fullName evidence="1">Uncharacterized protein</fullName>
    </submittedName>
</protein>
<dbReference type="Proteomes" id="UP001634394">
    <property type="component" value="Unassembled WGS sequence"/>
</dbReference>
<reference evidence="1 2" key="1">
    <citation type="submission" date="2024-11" db="EMBL/GenBank/DDBJ databases">
        <title>Chromosome-level genome assembly of the freshwater bivalve Anodonta woodiana.</title>
        <authorList>
            <person name="Chen X."/>
        </authorList>
    </citation>
    <scope>NUCLEOTIDE SEQUENCE [LARGE SCALE GENOMIC DNA]</scope>
    <source>
        <strain evidence="1">MN2024</strain>
        <tissue evidence="1">Gills</tissue>
    </source>
</reference>